<keyword evidence="1 6" id="KW-0489">Methyltransferase</keyword>
<dbReference type="CDD" id="cd02440">
    <property type="entry name" value="AdoMet_MTases"/>
    <property type="match status" value="1"/>
</dbReference>
<sequence>MDSVKILPPCKRLKIENESDFSTSEKTTLEKLCGQSESALATKKHEDQPNCSTSEATTQFTQSEKSESAVVARSQNGNPKRYEYAGTENELEKDDSNYFRCYADLSIHRVMIGDYSRTQTYRRAILTNYKIFHQKVVLDVGAGTGILSLFCAQAGAKKVYAVEASGIAREAQKVVASNGYANKITVIEDKIEDAKLPEKVDIIVSEWMGYMLMYESMLPSFLFARDKWLKKDGHLFPDEVKIYIAPIQDPQEYEYSVEFWKKVEDAYKVDMSALASVAAEQMRAAVHVMSVDPASILSHASCVKTMHLATVEREFSQCAQGSFSCESFGSATVHGFVIWFTVHFPNNVILSTSPYERETHWEQSVLYIPPEQVEQDTVISGNLWIRKGEVYHRFLDIELDYQVDNGERKKMKYKMKD</sequence>
<name>A0A4Y2K4W5_ARAVE</name>
<dbReference type="PANTHER" id="PTHR11006">
    <property type="entry name" value="PROTEIN ARGININE N-METHYLTRANSFERASE"/>
    <property type="match status" value="1"/>
</dbReference>
<feature type="region of interest" description="Disordered" evidence="7">
    <location>
        <begin position="38"/>
        <end position="80"/>
    </location>
</feature>
<dbReference type="Pfam" id="PF22528">
    <property type="entry name" value="PRMT_C"/>
    <property type="match status" value="1"/>
</dbReference>
<evidence type="ECO:0000256" key="4">
    <source>
        <dbReference type="ARBA" id="ARBA00040406"/>
    </source>
</evidence>
<dbReference type="GO" id="GO:0032259">
    <property type="term" value="P:methylation"/>
    <property type="evidence" value="ECO:0007669"/>
    <property type="project" value="UniProtKB-KW"/>
</dbReference>
<dbReference type="OrthoDB" id="7848332at2759"/>
<dbReference type="FunFam" id="3.40.50.150:FF:000016">
    <property type="entry name" value="Protein arginine N-methyltransferase 6"/>
    <property type="match status" value="1"/>
</dbReference>
<dbReference type="GO" id="GO:0042054">
    <property type="term" value="F:histone methyltransferase activity"/>
    <property type="evidence" value="ECO:0007669"/>
    <property type="project" value="TreeGrafter"/>
</dbReference>
<dbReference type="Pfam" id="PF06325">
    <property type="entry name" value="PrmA"/>
    <property type="match status" value="1"/>
</dbReference>
<dbReference type="Gene3D" id="2.70.160.11">
    <property type="entry name" value="Hnrnp arginine n-methyltransferase1"/>
    <property type="match status" value="1"/>
</dbReference>
<keyword evidence="2 6" id="KW-0808">Transferase</keyword>
<evidence type="ECO:0000313" key="10">
    <source>
        <dbReference type="Proteomes" id="UP000499080"/>
    </source>
</evidence>
<evidence type="ECO:0000256" key="7">
    <source>
        <dbReference type="SAM" id="MobiDB-lite"/>
    </source>
</evidence>
<evidence type="ECO:0000256" key="5">
    <source>
        <dbReference type="ARBA" id="ARBA00042685"/>
    </source>
</evidence>
<evidence type="ECO:0000256" key="1">
    <source>
        <dbReference type="ARBA" id="ARBA00022603"/>
    </source>
</evidence>
<evidence type="ECO:0000313" key="9">
    <source>
        <dbReference type="EMBL" id="GBM97460.1"/>
    </source>
</evidence>
<evidence type="ECO:0000256" key="3">
    <source>
        <dbReference type="ARBA" id="ARBA00022691"/>
    </source>
</evidence>
<keyword evidence="10" id="KW-1185">Reference proteome</keyword>
<evidence type="ECO:0000256" key="2">
    <source>
        <dbReference type="ARBA" id="ARBA00022679"/>
    </source>
</evidence>
<dbReference type="InterPro" id="IPR055135">
    <property type="entry name" value="PRMT_dom"/>
</dbReference>
<comment type="caution">
    <text evidence="9">The sequence shown here is derived from an EMBL/GenBank/DDBJ whole genome shotgun (WGS) entry which is preliminary data.</text>
</comment>
<dbReference type="AlphaFoldDB" id="A0A4Y2K4W5"/>
<dbReference type="PROSITE" id="PS51678">
    <property type="entry name" value="SAM_MT_PRMT"/>
    <property type="match status" value="1"/>
</dbReference>
<dbReference type="EMBL" id="BGPR01004235">
    <property type="protein sequence ID" value="GBM97460.1"/>
    <property type="molecule type" value="Genomic_DNA"/>
</dbReference>
<evidence type="ECO:0000259" key="8">
    <source>
        <dbReference type="Pfam" id="PF22528"/>
    </source>
</evidence>
<dbReference type="PANTHER" id="PTHR11006:SF73">
    <property type="entry name" value="PROTEIN ARGININE N-METHYLTRANSFERASE 6"/>
    <property type="match status" value="1"/>
</dbReference>
<proteinExistence type="predicted"/>
<gene>
    <name evidence="9" type="primary">prmt6</name>
    <name evidence="9" type="ORF">AVEN_211859_1</name>
</gene>
<feature type="compositionally biased region" description="Polar residues" evidence="7">
    <location>
        <begin position="49"/>
        <end position="63"/>
    </location>
</feature>
<dbReference type="GO" id="GO:0016274">
    <property type="term" value="F:protein-arginine N-methyltransferase activity"/>
    <property type="evidence" value="ECO:0007669"/>
    <property type="project" value="InterPro"/>
</dbReference>
<dbReference type="Gene3D" id="3.40.50.150">
    <property type="entry name" value="Vaccinia Virus protein VP39"/>
    <property type="match status" value="1"/>
</dbReference>
<dbReference type="SUPFAM" id="SSF53335">
    <property type="entry name" value="S-adenosyl-L-methionine-dependent methyltransferases"/>
    <property type="match status" value="1"/>
</dbReference>
<keyword evidence="3 6" id="KW-0949">S-adenosyl-L-methionine</keyword>
<evidence type="ECO:0000256" key="6">
    <source>
        <dbReference type="PROSITE-ProRule" id="PRU01015"/>
    </source>
</evidence>
<dbReference type="InterPro" id="IPR029063">
    <property type="entry name" value="SAM-dependent_MTases_sf"/>
</dbReference>
<accession>A0A4Y2K4W5</accession>
<protein>
    <recommendedName>
        <fullName evidence="4">Protein arginine N-methyltransferase 6</fullName>
    </recommendedName>
    <alternativeName>
        <fullName evidence="5">Histone-arginine N-methyltransferase PRMT6</fullName>
    </alternativeName>
</protein>
<organism evidence="9 10">
    <name type="scientific">Araneus ventricosus</name>
    <name type="common">Orbweaver spider</name>
    <name type="synonym">Epeira ventricosa</name>
    <dbReference type="NCBI Taxonomy" id="182803"/>
    <lineage>
        <taxon>Eukaryota</taxon>
        <taxon>Metazoa</taxon>
        <taxon>Ecdysozoa</taxon>
        <taxon>Arthropoda</taxon>
        <taxon>Chelicerata</taxon>
        <taxon>Arachnida</taxon>
        <taxon>Araneae</taxon>
        <taxon>Araneomorphae</taxon>
        <taxon>Entelegynae</taxon>
        <taxon>Araneoidea</taxon>
        <taxon>Araneidae</taxon>
        <taxon>Araneus</taxon>
    </lineage>
</organism>
<feature type="domain" description="Protein arginine N-methyltransferase" evidence="8">
    <location>
        <begin position="241"/>
        <end position="404"/>
    </location>
</feature>
<dbReference type="InterPro" id="IPR025799">
    <property type="entry name" value="Arg_MeTrfase"/>
</dbReference>
<dbReference type="Proteomes" id="UP000499080">
    <property type="component" value="Unassembled WGS sequence"/>
</dbReference>
<reference evidence="9 10" key="1">
    <citation type="journal article" date="2019" name="Sci. Rep.">
        <title>Orb-weaving spider Araneus ventricosus genome elucidates the spidroin gene catalogue.</title>
        <authorList>
            <person name="Kono N."/>
            <person name="Nakamura H."/>
            <person name="Ohtoshi R."/>
            <person name="Moran D.A.P."/>
            <person name="Shinohara A."/>
            <person name="Yoshida Y."/>
            <person name="Fujiwara M."/>
            <person name="Mori M."/>
            <person name="Tomita M."/>
            <person name="Arakawa K."/>
        </authorList>
    </citation>
    <scope>NUCLEOTIDE SEQUENCE [LARGE SCALE GENOMIC DNA]</scope>
</reference>